<keyword evidence="2" id="KW-1185">Reference proteome</keyword>
<evidence type="ECO:0008006" key="3">
    <source>
        <dbReference type="Google" id="ProtNLM"/>
    </source>
</evidence>
<name>A0ABR8HLR8_NOSPU</name>
<dbReference type="Proteomes" id="UP000606396">
    <property type="component" value="Unassembled WGS sequence"/>
</dbReference>
<sequence length="214" mass="24634">MVIPHRPPILKPEETYTFRRYFDLRFAPADILRELDATLTKTNINFPISNYEITRLADLKQRLEEAITRVSLTSEAARREVLIAPILLEVAHITQAIINIEYPIEVNQFLRGDLDYYLQSQHQILVVEAKQADLTRGFTQLAVELIAMDSWIESDEPILYGAVTTGDIWQFGSFQRGSRLVTQDLMLYRIPTDLQELMQILVSILKLSNSVENV</sequence>
<dbReference type="RefSeq" id="WP_185564871.1">
    <property type="nucleotide sequence ID" value="NZ_JACJTC010000035.1"/>
</dbReference>
<organism evidence="1 2">
    <name type="scientific">Nostoc punctiforme FACHB-252</name>
    <dbReference type="NCBI Taxonomy" id="1357509"/>
    <lineage>
        <taxon>Bacteria</taxon>
        <taxon>Bacillati</taxon>
        <taxon>Cyanobacteriota</taxon>
        <taxon>Cyanophyceae</taxon>
        <taxon>Nostocales</taxon>
        <taxon>Nostocaceae</taxon>
        <taxon>Nostoc</taxon>
    </lineage>
</organism>
<reference evidence="1 2" key="1">
    <citation type="journal article" date="2020" name="ISME J.">
        <title>Comparative genomics reveals insights into cyanobacterial evolution and habitat adaptation.</title>
        <authorList>
            <person name="Chen M.Y."/>
            <person name="Teng W.K."/>
            <person name="Zhao L."/>
            <person name="Hu C.X."/>
            <person name="Zhou Y.K."/>
            <person name="Han B.P."/>
            <person name="Song L.R."/>
            <person name="Shu W.S."/>
        </authorList>
    </citation>
    <scope>NUCLEOTIDE SEQUENCE [LARGE SCALE GENOMIC DNA]</scope>
    <source>
        <strain evidence="1 2">FACHB-252</strain>
    </source>
</reference>
<accession>A0ABR8HLR8</accession>
<evidence type="ECO:0000313" key="1">
    <source>
        <dbReference type="EMBL" id="MBD2615935.1"/>
    </source>
</evidence>
<evidence type="ECO:0000313" key="2">
    <source>
        <dbReference type="Proteomes" id="UP000606396"/>
    </source>
</evidence>
<protein>
    <recommendedName>
        <fullName evidence="3">Type I restriction enzyme R protein N-terminal domain-containing protein</fullName>
    </recommendedName>
</protein>
<proteinExistence type="predicted"/>
<gene>
    <name evidence="1" type="ORF">H6G94_32610</name>
</gene>
<dbReference type="EMBL" id="JACJTC010000035">
    <property type="protein sequence ID" value="MBD2615935.1"/>
    <property type="molecule type" value="Genomic_DNA"/>
</dbReference>
<comment type="caution">
    <text evidence="1">The sequence shown here is derived from an EMBL/GenBank/DDBJ whole genome shotgun (WGS) entry which is preliminary data.</text>
</comment>